<name>A0A366XU92_9BACI</name>
<dbReference type="InterPro" id="IPR004165">
    <property type="entry name" value="CoA_trans_fam_I"/>
</dbReference>
<dbReference type="AlphaFoldDB" id="A0A366XU92"/>
<dbReference type="RefSeq" id="WP_113806433.1">
    <property type="nucleotide sequence ID" value="NZ_QOCW01000012.1"/>
</dbReference>
<protein>
    <recommendedName>
        <fullName evidence="3">Succinyl-CoA--3-ketoacid-CoA transferase</fullName>
    </recommendedName>
</protein>
<dbReference type="Pfam" id="PF01144">
    <property type="entry name" value="CoA_trans"/>
    <property type="match status" value="1"/>
</dbReference>
<dbReference type="PROSITE" id="PS01273">
    <property type="entry name" value="COA_TRANSF_1"/>
    <property type="match status" value="1"/>
</dbReference>
<dbReference type="PANTHER" id="PTHR13707:SF23">
    <property type="entry name" value="SUCCINYL-COA:3-KETOACID-COENZYME A TRANSFERASE"/>
    <property type="match status" value="1"/>
</dbReference>
<evidence type="ECO:0000313" key="2">
    <source>
        <dbReference type="Proteomes" id="UP000253314"/>
    </source>
</evidence>
<dbReference type="EMBL" id="QOCW01000012">
    <property type="protein sequence ID" value="RBW69226.1"/>
    <property type="molecule type" value="Genomic_DNA"/>
</dbReference>
<accession>A0A366XU92</accession>
<dbReference type="PANTHER" id="PTHR13707">
    <property type="entry name" value="KETOACID-COENZYME A TRANSFERASE"/>
    <property type="match status" value="1"/>
</dbReference>
<evidence type="ECO:0008006" key="3">
    <source>
        <dbReference type="Google" id="ProtNLM"/>
    </source>
</evidence>
<dbReference type="InterPro" id="IPR037171">
    <property type="entry name" value="NagB/RpiA_transferase-like"/>
</dbReference>
<dbReference type="Proteomes" id="UP000253314">
    <property type="component" value="Unassembled WGS sequence"/>
</dbReference>
<reference evidence="1 2" key="1">
    <citation type="submission" date="2018-07" db="EMBL/GenBank/DDBJ databases">
        <title>Lottiidibacillus patelloidae gen. nov., sp. nov., isolated from the intestinal tract of a marine limpet and the reclassification of B. taeanensis BH030017T, B. algicola KMM 3737T and B. hwajinpoensis SW-72T as genus Lottiidibacillus.</title>
        <authorList>
            <person name="Liu R."/>
            <person name="Huang Z."/>
        </authorList>
    </citation>
    <scope>NUCLEOTIDE SEQUENCE [LARGE SCALE GENOMIC DNA]</scope>
    <source>
        <strain evidence="1 2">BH030017</strain>
    </source>
</reference>
<organism evidence="1 2">
    <name type="scientific">Bacillus taeanensis</name>
    <dbReference type="NCBI Taxonomy" id="273032"/>
    <lineage>
        <taxon>Bacteria</taxon>
        <taxon>Bacillati</taxon>
        <taxon>Bacillota</taxon>
        <taxon>Bacilli</taxon>
        <taxon>Bacillales</taxon>
        <taxon>Bacillaceae</taxon>
        <taxon>Bacillus</taxon>
    </lineage>
</organism>
<proteinExistence type="predicted"/>
<dbReference type="InterPro" id="IPR004163">
    <property type="entry name" value="CoA_transf_BS"/>
</dbReference>
<keyword evidence="2" id="KW-1185">Reference proteome</keyword>
<dbReference type="GO" id="GO:0008260">
    <property type="term" value="F:succinyl-CoA:3-oxo-acid CoA-transferase activity"/>
    <property type="evidence" value="ECO:0007669"/>
    <property type="project" value="TreeGrafter"/>
</dbReference>
<evidence type="ECO:0000313" key="1">
    <source>
        <dbReference type="EMBL" id="RBW69226.1"/>
    </source>
</evidence>
<sequence>MKPVLSSFYDAVKDIPNGSTIMVGGFGLWGIPENLILALVKTGELNRDHVHTPSIYVQKLIVGDQEKRIERLTTA</sequence>
<gene>
    <name evidence="1" type="ORF">DS031_12670</name>
</gene>
<dbReference type="Gene3D" id="3.40.1080.10">
    <property type="entry name" value="Glutaconate Coenzyme A-transferase"/>
    <property type="match status" value="2"/>
</dbReference>
<dbReference type="OrthoDB" id="9777193at2"/>
<dbReference type="SUPFAM" id="SSF100950">
    <property type="entry name" value="NagB/RpiA/CoA transferase-like"/>
    <property type="match status" value="1"/>
</dbReference>
<comment type="caution">
    <text evidence="1">The sequence shown here is derived from an EMBL/GenBank/DDBJ whole genome shotgun (WGS) entry which is preliminary data.</text>
</comment>